<keyword evidence="1" id="KW-0472">Membrane</keyword>
<accession>A0ABS5BQQ5</accession>
<proteinExistence type="predicted"/>
<protein>
    <submittedName>
        <fullName evidence="2">Uncharacterized protein</fullName>
    </submittedName>
</protein>
<evidence type="ECO:0000313" key="3">
    <source>
        <dbReference type="Proteomes" id="UP000676565"/>
    </source>
</evidence>
<sequence>MTATDLVRDDNPRWLAALAAAGPVALAALFVLSLPIDTSRVPAAVHQHRPAPDDPPPARCEELLETTVARDP</sequence>
<keyword evidence="1" id="KW-1133">Transmembrane helix</keyword>
<dbReference type="Proteomes" id="UP000676565">
    <property type="component" value="Unassembled WGS sequence"/>
</dbReference>
<dbReference type="RefSeq" id="WP_210654101.1">
    <property type="nucleotide sequence ID" value="NZ_JAGKQQ010000001.1"/>
</dbReference>
<keyword evidence="3" id="KW-1185">Reference proteome</keyword>
<comment type="caution">
    <text evidence="2">The sequence shown here is derived from an EMBL/GenBank/DDBJ whole genome shotgun (WGS) entry which is preliminary data.</text>
</comment>
<name>A0ABS5BQQ5_9BACT</name>
<organism evidence="2 3">
    <name type="scientific">Gemmata palustris</name>
    <dbReference type="NCBI Taxonomy" id="2822762"/>
    <lineage>
        <taxon>Bacteria</taxon>
        <taxon>Pseudomonadati</taxon>
        <taxon>Planctomycetota</taxon>
        <taxon>Planctomycetia</taxon>
        <taxon>Gemmatales</taxon>
        <taxon>Gemmataceae</taxon>
        <taxon>Gemmata</taxon>
    </lineage>
</organism>
<dbReference type="EMBL" id="JAGKQQ010000001">
    <property type="protein sequence ID" value="MBP3956064.1"/>
    <property type="molecule type" value="Genomic_DNA"/>
</dbReference>
<keyword evidence="1" id="KW-0812">Transmembrane</keyword>
<feature type="transmembrane region" description="Helical" evidence="1">
    <location>
        <begin position="14"/>
        <end position="34"/>
    </location>
</feature>
<evidence type="ECO:0000256" key="1">
    <source>
        <dbReference type="SAM" id="Phobius"/>
    </source>
</evidence>
<gene>
    <name evidence="2" type="ORF">J8F10_12300</name>
</gene>
<evidence type="ECO:0000313" key="2">
    <source>
        <dbReference type="EMBL" id="MBP3956064.1"/>
    </source>
</evidence>
<reference evidence="2 3" key="1">
    <citation type="submission" date="2021-04" db="EMBL/GenBank/DDBJ databases">
        <authorList>
            <person name="Ivanova A."/>
        </authorList>
    </citation>
    <scope>NUCLEOTIDE SEQUENCE [LARGE SCALE GENOMIC DNA]</scope>
    <source>
        <strain evidence="2 3">G18</strain>
    </source>
</reference>